<evidence type="ECO:0000256" key="1">
    <source>
        <dbReference type="SAM" id="Phobius"/>
    </source>
</evidence>
<gene>
    <name evidence="2" type="ORF">METZ01_LOCUS45564</name>
</gene>
<accession>A0A381RLI1</accession>
<sequence>MDKPNAVRRFFLAVYLICGALLVAEFLLFGVENAHPHPLEESMRFLVYPIYGFISFWFLVLIAKPMRKLLIRPEDYYEEGSDDAE</sequence>
<protein>
    <submittedName>
        <fullName evidence="2">Uncharacterized protein</fullName>
    </submittedName>
</protein>
<organism evidence="2">
    <name type="scientific">marine metagenome</name>
    <dbReference type="NCBI Taxonomy" id="408172"/>
    <lineage>
        <taxon>unclassified sequences</taxon>
        <taxon>metagenomes</taxon>
        <taxon>ecological metagenomes</taxon>
    </lineage>
</organism>
<keyword evidence="1" id="KW-1133">Transmembrane helix</keyword>
<name>A0A381RLI1_9ZZZZ</name>
<evidence type="ECO:0000313" key="2">
    <source>
        <dbReference type="EMBL" id="SUZ92710.1"/>
    </source>
</evidence>
<feature type="transmembrane region" description="Helical" evidence="1">
    <location>
        <begin position="12"/>
        <end position="31"/>
    </location>
</feature>
<dbReference type="EMBL" id="UINC01002083">
    <property type="protein sequence ID" value="SUZ92710.1"/>
    <property type="molecule type" value="Genomic_DNA"/>
</dbReference>
<keyword evidence="1" id="KW-0812">Transmembrane</keyword>
<keyword evidence="1" id="KW-0472">Membrane</keyword>
<dbReference type="AlphaFoldDB" id="A0A381RLI1"/>
<feature type="transmembrane region" description="Helical" evidence="1">
    <location>
        <begin position="43"/>
        <end position="63"/>
    </location>
</feature>
<reference evidence="2" key="1">
    <citation type="submission" date="2018-05" db="EMBL/GenBank/DDBJ databases">
        <authorList>
            <person name="Lanie J.A."/>
            <person name="Ng W.-L."/>
            <person name="Kazmierczak K.M."/>
            <person name="Andrzejewski T.M."/>
            <person name="Davidsen T.M."/>
            <person name="Wayne K.J."/>
            <person name="Tettelin H."/>
            <person name="Glass J.I."/>
            <person name="Rusch D."/>
            <person name="Podicherti R."/>
            <person name="Tsui H.-C.T."/>
            <person name="Winkler M.E."/>
        </authorList>
    </citation>
    <scope>NUCLEOTIDE SEQUENCE</scope>
</reference>
<proteinExistence type="predicted"/>